<dbReference type="GO" id="GO:0006303">
    <property type="term" value="P:double-strand break repair via nonhomologous end joining"/>
    <property type="evidence" value="ECO:0007669"/>
    <property type="project" value="TreeGrafter"/>
</dbReference>
<keyword evidence="3" id="KW-1185">Reference proteome</keyword>
<dbReference type="GO" id="GO:0006297">
    <property type="term" value="P:nucleotide-excision repair, DNA gap filling"/>
    <property type="evidence" value="ECO:0007669"/>
    <property type="project" value="TreeGrafter"/>
</dbReference>
<dbReference type="PROSITE" id="PS50160">
    <property type="entry name" value="DNA_LIGASE_A3"/>
    <property type="match status" value="1"/>
</dbReference>
<dbReference type="PANTHER" id="PTHR45997">
    <property type="entry name" value="DNA LIGASE 4"/>
    <property type="match status" value="1"/>
</dbReference>
<dbReference type="GO" id="GO:0006310">
    <property type="term" value="P:DNA recombination"/>
    <property type="evidence" value="ECO:0007669"/>
    <property type="project" value="InterPro"/>
</dbReference>
<dbReference type="InterPro" id="IPR029710">
    <property type="entry name" value="LIG4"/>
</dbReference>
<protein>
    <recommendedName>
        <fullName evidence="1">ATP-dependent DNA ligase family profile domain-containing protein</fullName>
    </recommendedName>
</protein>
<sequence>MFQDADHGAWEDYWIPPSCLDISGADIHIFSKSGRDSIGDRAGIHQAVRDSLQLGTTGCGIEKRCILEGELLVWNSEVGRIEPFYKIRRHVQRAGRQIGTAGDSPIAVGERLMIVLYNVMLLDDLVYAQQSQDKRRDLLEQLVHRIPGQAEVGSRQVIRFSSTDAAESLRKAFSNAIAQRWEGLVLKVVMIPARHSARTQRPTNSRKTTFPALATQPMSLSLNYL</sequence>
<dbReference type="SUPFAM" id="SSF56091">
    <property type="entry name" value="DNA ligase/mRNA capping enzyme, catalytic domain"/>
    <property type="match status" value="1"/>
</dbReference>
<comment type="caution">
    <text evidence="2">The sequence shown here is derived from an EMBL/GenBank/DDBJ whole genome shotgun (WGS) entry which is preliminary data.</text>
</comment>
<dbReference type="InterPro" id="IPR012310">
    <property type="entry name" value="DNA_ligase_ATP-dep_cent"/>
</dbReference>
<feature type="domain" description="ATP-dependent DNA ligase family profile" evidence="1">
    <location>
        <begin position="114"/>
        <end position="225"/>
    </location>
</feature>
<evidence type="ECO:0000313" key="3">
    <source>
        <dbReference type="Proteomes" id="UP000710440"/>
    </source>
</evidence>
<name>A0A9P3F5F3_ASPVI</name>
<evidence type="ECO:0000259" key="1">
    <source>
        <dbReference type="PROSITE" id="PS50160"/>
    </source>
</evidence>
<proteinExistence type="predicted"/>
<dbReference type="PANTHER" id="PTHR45997:SF2">
    <property type="entry name" value="ATP DEPENDENT DNA LIGASE DOMAIN PROTEIN (AFU_ORTHOLOGUE AFUA_5G02430)"/>
    <property type="match status" value="1"/>
</dbReference>
<dbReference type="GO" id="GO:0003910">
    <property type="term" value="F:DNA ligase (ATP) activity"/>
    <property type="evidence" value="ECO:0007669"/>
    <property type="project" value="InterPro"/>
</dbReference>
<dbReference type="Gene3D" id="3.30.470.30">
    <property type="entry name" value="DNA ligase/mRNA capping enzyme"/>
    <property type="match status" value="1"/>
</dbReference>
<dbReference type="GO" id="GO:0005524">
    <property type="term" value="F:ATP binding"/>
    <property type="evidence" value="ECO:0007669"/>
    <property type="project" value="InterPro"/>
</dbReference>
<reference evidence="2 3" key="1">
    <citation type="submission" date="2021-02" db="EMBL/GenBank/DDBJ databases">
        <title>Pan-genome distribution and transcriptional activeness of fungal secondary metabolism genes in Aspergillus section Fumigati.</title>
        <authorList>
            <person name="Takahashi H."/>
            <person name="Umemura M."/>
            <person name="Ninomiya A."/>
            <person name="Kusuya Y."/>
            <person name="Urayama S."/>
            <person name="Shimizu M."/>
            <person name="Watanabe A."/>
            <person name="Kamei K."/>
            <person name="Yaguchi T."/>
            <person name="Hagiwara D."/>
        </authorList>
    </citation>
    <scope>NUCLEOTIDE SEQUENCE [LARGE SCALE GENOMIC DNA]</scope>
    <source>
        <strain evidence="2 3">IFM 47045</strain>
    </source>
</reference>
<dbReference type="Pfam" id="PF01068">
    <property type="entry name" value="DNA_ligase_A_M"/>
    <property type="match status" value="1"/>
</dbReference>
<dbReference type="GO" id="GO:0003677">
    <property type="term" value="F:DNA binding"/>
    <property type="evidence" value="ECO:0007669"/>
    <property type="project" value="InterPro"/>
</dbReference>
<dbReference type="AlphaFoldDB" id="A0A9P3F5F3"/>
<gene>
    <name evidence="2" type="ORF">Aspvir_006004</name>
</gene>
<organism evidence="2 3">
    <name type="scientific">Aspergillus viridinutans</name>
    <dbReference type="NCBI Taxonomy" id="75553"/>
    <lineage>
        <taxon>Eukaryota</taxon>
        <taxon>Fungi</taxon>
        <taxon>Dikarya</taxon>
        <taxon>Ascomycota</taxon>
        <taxon>Pezizomycotina</taxon>
        <taxon>Eurotiomycetes</taxon>
        <taxon>Eurotiomycetidae</taxon>
        <taxon>Eurotiales</taxon>
        <taxon>Aspergillaceae</taxon>
        <taxon>Aspergillus</taxon>
        <taxon>Aspergillus subgen. Fumigati</taxon>
    </lineage>
</organism>
<evidence type="ECO:0000313" key="2">
    <source>
        <dbReference type="EMBL" id="GIK01961.1"/>
    </source>
</evidence>
<dbReference type="RefSeq" id="XP_043125147.1">
    <property type="nucleotide sequence ID" value="XM_043269212.1"/>
</dbReference>
<dbReference type="GO" id="GO:0032807">
    <property type="term" value="C:DNA ligase IV complex"/>
    <property type="evidence" value="ECO:0007669"/>
    <property type="project" value="TreeGrafter"/>
</dbReference>
<dbReference type="Proteomes" id="UP000710440">
    <property type="component" value="Unassembled WGS sequence"/>
</dbReference>
<dbReference type="OrthoDB" id="2160351at2759"/>
<dbReference type="GeneID" id="66933986"/>
<dbReference type="EMBL" id="BOPL01000004">
    <property type="protein sequence ID" value="GIK01961.1"/>
    <property type="molecule type" value="Genomic_DNA"/>
</dbReference>
<accession>A0A9P3F5F3</accession>